<protein>
    <submittedName>
        <fullName evidence="1">DNA-binding beta-propeller fold protein YncE</fullName>
    </submittedName>
</protein>
<dbReference type="Proteomes" id="UP000537592">
    <property type="component" value="Unassembled WGS sequence"/>
</dbReference>
<dbReference type="EMBL" id="JACICC010000002">
    <property type="protein sequence ID" value="MBB3809154.1"/>
    <property type="molecule type" value="Genomic_DNA"/>
</dbReference>
<dbReference type="SUPFAM" id="SSF51004">
    <property type="entry name" value="C-terminal (heme d1) domain of cytochrome cd1-nitrite reductase"/>
    <property type="match status" value="1"/>
</dbReference>
<gene>
    <name evidence="1" type="ORF">FHS81_001224</name>
</gene>
<dbReference type="AlphaFoldDB" id="A0A7W5Z3K6"/>
<sequence length="487" mass="50623">MTHLSPSVRRGSARAIAAAQTLTSAPVLTARILGLCALAAVAVAPSVAMAQQAAPSFEKPDADFKGRIGAGGVVVPGSETTLRGQAFTPGQTVILELDGVVLNADGKPYTADEKGEFEAKITIPETAAPGQHPVVAIVSNPPAAAVVPLKVSPVIAVSGADKFTATSEKLVPGLYQVAYSPKNNVLFVTSAVGRPPVKQSKLLKLNADTLATEASVDAQPVPGRDDGHLYAVYGVGVDDGTDTVWATTTRDGSVAVFKQSDLSLVKQFEANAVPHSRDVVVDTDHSRAYASAVGENKIAVFDTKKVEKIGDIEIPSSNRREKFSPTSLALDAKNHKLYTVSLSTAEAAVIDTESGKVTKTFPLPGAKSPVGVAVDADNNQLYVASQGSDNLLILDIESGKVLHDVATGAGALNVEFDPVSKLAFVVNRGAGTVTVVNPQGEIVANLEAGTFPNHVRADGKGNVFVINKSRGQNDETGDRVTRLTPKS</sequence>
<organism evidence="1 2">
    <name type="scientific">Pseudochelatococcus contaminans</name>
    <dbReference type="NCBI Taxonomy" id="1538103"/>
    <lineage>
        <taxon>Bacteria</taxon>
        <taxon>Pseudomonadati</taxon>
        <taxon>Pseudomonadota</taxon>
        <taxon>Alphaproteobacteria</taxon>
        <taxon>Hyphomicrobiales</taxon>
        <taxon>Chelatococcaceae</taxon>
        <taxon>Pseudochelatococcus</taxon>
    </lineage>
</organism>
<dbReference type="InterPro" id="IPR015943">
    <property type="entry name" value="WD40/YVTN_repeat-like_dom_sf"/>
</dbReference>
<comment type="caution">
    <text evidence="1">The sequence shown here is derived from an EMBL/GenBank/DDBJ whole genome shotgun (WGS) entry which is preliminary data.</text>
</comment>
<evidence type="ECO:0000313" key="1">
    <source>
        <dbReference type="EMBL" id="MBB3809154.1"/>
    </source>
</evidence>
<keyword evidence="2" id="KW-1185">Reference proteome</keyword>
<evidence type="ECO:0000313" key="2">
    <source>
        <dbReference type="Proteomes" id="UP000537592"/>
    </source>
</evidence>
<dbReference type="PANTHER" id="PTHR47197">
    <property type="entry name" value="PROTEIN NIRF"/>
    <property type="match status" value="1"/>
</dbReference>
<dbReference type="SUPFAM" id="SSF63829">
    <property type="entry name" value="Calcium-dependent phosphotriesterase"/>
    <property type="match status" value="1"/>
</dbReference>
<dbReference type="InterPro" id="IPR051200">
    <property type="entry name" value="Host-pathogen_enzymatic-act"/>
</dbReference>
<name>A0A7W5Z3K6_9HYPH</name>
<dbReference type="InterPro" id="IPR011048">
    <property type="entry name" value="Haem_d1_sf"/>
</dbReference>
<reference evidence="1 2" key="1">
    <citation type="submission" date="2020-08" db="EMBL/GenBank/DDBJ databases">
        <title>Genomic Encyclopedia of Type Strains, Phase IV (KMG-IV): sequencing the most valuable type-strain genomes for metagenomic binning, comparative biology and taxonomic classification.</title>
        <authorList>
            <person name="Goeker M."/>
        </authorList>
    </citation>
    <scope>NUCLEOTIDE SEQUENCE [LARGE SCALE GENOMIC DNA]</scope>
    <source>
        <strain evidence="1 2">DSM 28760</strain>
    </source>
</reference>
<dbReference type="Gene3D" id="2.130.10.10">
    <property type="entry name" value="YVTN repeat-like/Quinoprotein amine dehydrogenase"/>
    <property type="match status" value="1"/>
</dbReference>
<dbReference type="RefSeq" id="WP_210281561.1">
    <property type="nucleotide sequence ID" value="NZ_JACICC010000002.1"/>
</dbReference>
<dbReference type="PANTHER" id="PTHR47197:SF3">
    <property type="entry name" value="DIHYDRO-HEME D1 DEHYDROGENASE"/>
    <property type="match status" value="1"/>
</dbReference>
<keyword evidence="1" id="KW-0238">DNA-binding</keyword>
<accession>A0A7W5Z3K6</accession>
<dbReference type="GO" id="GO:0003677">
    <property type="term" value="F:DNA binding"/>
    <property type="evidence" value="ECO:0007669"/>
    <property type="project" value="UniProtKB-KW"/>
</dbReference>
<proteinExistence type="predicted"/>